<gene>
    <name evidence="1" type="ORF">N658DRAFT_297800</name>
</gene>
<dbReference type="AlphaFoldDB" id="A0AAN6T334"/>
<protein>
    <submittedName>
        <fullName evidence="1">Uncharacterized protein</fullName>
    </submittedName>
</protein>
<accession>A0AAN6T334</accession>
<evidence type="ECO:0000313" key="2">
    <source>
        <dbReference type="Proteomes" id="UP001305647"/>
    </source>
</evidence>
<sequence length="108" mass="12117">MARVRFPPQHPVCYLCETSVILSQTSAHKLFQPDPRSTSDSMAHWTIFCRLSAYCEALSFAPEPHCCSASLATYLAGHNWHHHPRCHDFPSLSPPHHSRAPGLPPSFL</sequence>
<reference evidence="1" key="2">
    <citation type="submission" date="2023-05" db="EMBL/GenBank/DDBJ databases">
        <authorList>
            <consortium name="Lawrence Berkeley National Laboratory"/>
            <person name="Steindorff A."/>
            <person name="Hensen N."/>
            <person name="Bonometti L."/>
            <person name="Westerberg I."/>
            <person name="Brannstrom I.O."/>
            <person name="Guillou S."/>
            <person name="Cros-Aarteil S."/>
            <person name="Calhoun S."/>
            <person name="Haridas S."/>
            <person name="Kuo A."/>
            <person name="Mondo S."/>
            <person name="Pangilinan J."/>
            <person name="Riley R."/>
            <person name="Labutti K."/>
            <person name="Andreopoulos B."/>
            <person name="Lipzen A."/>
            <person name="Chen C."/>
            <person name="Yanf M."/>
            <person name="Daum C."/>
            <person name="Ng V."/>
            <person name="Clum A."/>
            <person name="Ohm R."/>
            <person name="Martin F."/>
            <person name="Silar P."/>
            <person name="Natvig D."/>
            <person name="Lalanne C."/>
            <person name="Gautier V."/>
            <person name="Ament-Velasquez S.L."/>
            <person name="Kruys A."/>
            <person name="Hutchinson M.I."/>
            <person name="Powell A.J."/>
            <person name="Barry K."/>
            <person name="Miller A.N."/>
            <person name="Grigoriev I.V."/>
            <person name="Debuchy R."/>
            <person name="Gladieux P."/>
            <person name="Thoren M.H."/>
            <person name="Johannesson H."/>
        </authorList>
    </citation>
    <scope>NUCLEOTIDE SEQUENCE</scope>
    <source>
        <strain evidence="1">CBS 757.83</strain>
    </source>
</reference>
<comment type="caution">
    <text evidence="1">The sequence shown here is derived from an EMBL/GenBank/DDBJ whole genome shotgun (WGS) entry which is preliminary data.</text>
</comment>
<proteinExistence type="predicted"/>
<name>A0AAN6T334_9PEZI</name>
<dbReference type="Proteomes" id="UP001305647">
    <property type="component" value="Unassembled WGS sequence"/>
</dbReference>
<evidence type="ECO:0000313" key="1">
    <source>
        <dbReference type="EMBL" id="KAK4103018.1"/>
    </source>
</evidence>
<reference evidence="1" key="1">
    <citation type="journal article" date="2023" name="Mol. Phylogenet. Evol.">
        <title>Genome-scale phylogeny and comparative genomics of the fungal order Sordariales.</title>
        <authorList>
            <person name="Hensen N."/>
            <person name="Bonometti L."/>
            <person name="Westerberg I."/>
            <person name="Brannstrom I.O."/>
            <person name="Guillou S."/>
            <person name="Cros-Aarteil S."/>
            <person name="Calhoun S."/>
            <person name="Haridas S."/>
            <person name="Kuo A."/>
            <person name="Mondo S."/>
            <person name="Pangilinan J."/>
            <person name="Riley R."/>
            <person name="LaButti K."/>
            <person name="Andreopoulos B."/>
            <person name="Lipzen A."/>
            <person name="Chen C."/>
            <person name="Yan M."/>
            <person name="Daum C."/>
            <person name="Ng V."/>
            <person name="Clum A."/>
            <person name="Steindorff A."/>
            <person name="Ohm R.A."/>
            <person name="Martin F."/>
            <person name="Silar P."/>
            <person name="Natvig D.O."/>
            <person name="Lalanne C."/>
            <person name="Gautier V."/>
            <person name="Ament-Velasquez S.L."/>
            <person name="Kruys A."/>
            <person name="Hutchinson M.I."/>
            <person name="Powell A.J."/>
            <person name="Barry K."/>
            <person name="Miller A.N."/>
            <person name="Grigoriev I.V."/>
            <person name="Debuchy R."/>
            <person name="Gladieux P."/>
            <person name="Hiltunen Thoren M."/>
            <person name="Johannesson H."/>
        </authorList>
    </citation>
    <scope>NUCLEOTIDE SEQUENCE</scope>
    <source>
        <strain evidence="1">CBS 757.83</strain>
    </source>
</reference>
<dbReference type="EMBL" id="MU863629">
    <property type="protein sequence ID" value="KAK4103018.1"/>
    <property type="molecule type" value="Genomic_DNA"/>
</dbReference>
<keyword evidence="2" id="KW-1185">Reference proteome</keyword>
<organism evidence="1 2">
    <name type="scientific">Parathielavia hyrcaniae</name>
    <dbReference type="NCBI Taxonomy" id="113614"/>
    <lineage>
        <taxon>Eukaryota</taxon>
        <taxon>Fungi</taxon>
        <taxon>Dikarya</taxon>
        <taxon>Ascomycota</taxon>
        <taxon>Pezizomycotina</taxon>
        <taxon>Sordariomycetes</taxon>
        <taxon>Sordariomycetidae</taxon>
        <taxon>Sordariales</taxon>
        <taxon>Chaetomiaceae</taxon>
        <taxon>Parathielavia</taxon>
    </lineage>
</organism>